<comment type="cofactor">
    <cofactor evidence="1">
        <name>[4Fe-4S] cluster</name>
        <dbReference type="ChEBI" id="CHEBI:49883"/>
    </cofactor>
</comment>
<dbReference type="GO" id="GO:0051536">
    <property type="term" value="F:iron-sulfur cluster binding"/>
    <property type="evidence" value="ECO:0007669"/>
    <property type="project" value="UniProtKB-KW"/>
</dbReference>
<dbReference type="GO" id="GO:0090560">
    <property type="term" value="F:2-(3-amino-3-carboxypropyl)histidine synthase activity"/>
    <property type="evidence" value="ECO:0007669"/>
    <property type="project" value="InterPro"/>
</dbReference>
<dbReference type="Pfam" id="PF01866">
    <property type="entry name" value="Diphthamide_syn"/>
    <property type="match status" value="1"/>
</dbReference>
<dbReference type="RefSeq" id="XP_018229773.1">
    <property type="nucleotide sequence ID" value="XM_018374028.1"/>
</dbReference>
<evidence type="ECO:0000256" key="8">
    <source>
        <dbReference type="ARBA" id="ARBA00034128"/>
    </source>
</evidence>
<evidence type="ECO:0000256" key="2">
    <source>
        <dbReference type="ARBA" id="ARBA00005156"/>
    </source>
</evidence>
<sequence length="490" mass="56077">MNKEALFFSSKEKELIERPLQSTKSHKNNNISFDEVYEIADTQEFILRGKFQRVALQFPDELLGDASEVSVRLSRDVPAAFFILGDTSYGRNSCCVDEITAEHVNADCLIHYGHACLSPIERLPVKYVFGRQDLEIEKCLEAFETIYQQESWVILTGEQYYANALDKILSELLSRGYSQVVRNEEEYSKEYMAKVINEDIVEARSSGKQLAAIYKDFSVFYVGKESPALTTFAMTCHLHVASFYSYDPVEHKVIHQSPDTDARLRRRYMVVQKARDASVIGIVVGTLGVSRYLEVIQHMRKMIKEAGRKSYMFVIGKLNPEKLANFAEIELFVLVSCPENSLIESKDFYRPVTTPYELYLALSSSIWDKKWITDFSSILSLKPEENNSLNEKNEPHFSLVTGRLMQPSIVKEEQVQIKEESSLCNSQDVIKSSEHRQLSVIHRVHSVSADFHKNERNWHGLSKIKAQTQAAPLEIGKSGIACQYQNEHEH</sequence>
<evidence type="ECO:0000256" key="5">
    <source>
        <dbReference type="ARBA" id="ARBA00022723"/>
    </source>
</evidence>
<dbReference type="SFLD" id="SFLDG01121">
    <property type="entry name" value="Diphthamide_biosynthesis"/>
    <property type="match status" value="1"/>
</dbReference>
<dbReference type="AlphaFoldDB" id="A0A0W4ZQ51"/>
<dbReference type="InterPro" id="IPR010014">
    <property type="entry name" value="DHP2"/>
</dbReference>
<dbReference type="EMBL" id="LFWA01000007">
    <property type="protein sequence ID" value="KTW30482.1"/>
    <property type="molecule type" value="Genomic_DNA"/>
</dbReference>
<accession>A0A0W4ZQ51</accession>
<gene>
    <name evidence="11" type="ORF">T551_01765</name>
</gene>
<dbReference type="GO" id="GO:0005737">
    <property type="term" value="C:cytoplasm"/>
    <property type="evidence" value="ECO:0007669"/>
    <property type="project" value="UniProtKB-SubCell"/>
</dbReference>
<dbReference type="STRING" id="1408657.A0A0W4ZQ51"/>
<dbReference type="Gene3D" id="3.40.50.11860">
    <property type="entry name" value="Diphthamide synthesis DPH1/DPH2 domain 3"/>
    <property type="match status" value="1"/>
</dbReference>
<keyword evidence="12" id="KW-1185">Reference proteome</keyword>
<proteinExistence type="inferred from homology"/>
<comment type="similarity">
    <text evidence="3 10">Belongs to the DPH1/DPH2 family. DPH2 subfamily.</text>
</comment>
<dbReference type="NCBIfam" id="TIGR00322">
    <property type="entry name" value="diphth2_R"/>
    <property type="match status" value="1"/>
</dbReference>
<comment type="function">
    <text evidence="10">Required for the first step of diphthamide biosynthesis, a post-translational modification of histidine which occurs in elongation factor 2. DPH1 and DPH2 transfer a 3-amino-3-carboxypropyl (ACP) group from S-adenosyl-L-methionine (SAM) to a histidine residue, the reaction is assisted by a reduction system comprising DPH3 and a NADH-dependent reductase. Facilitates the reduction of the catalytic iron-sulfur cluster found in the DPH1 subunit.</text>
</comment>
<dbReference type="GeneID" id="28940283"/>
<comment type="pathway">
    <text evidence="2 10">Protein modification; peptidyl-diphthamide biosynthesis.</text>
</comment>
<keyword evidence="7 10" id="KW-0411">Iron-sulfur</keyword>
<dbReference type="InterPro" id="IPR016435">
    <property type="entry name" value="DPH1/DPH2"/>
</dbReference>
<organism evidence="11 12">
    <name type="scientific">Pneumocystis jirovecii (strain RU7)</name>
    <name type="common">Human pneumocystis pneumonia agent</name>
    <dbReference type="NCBI Taxonomy" id="1408657"/>
    <lineage>
        <taxon>Eukaryota</taxon>
        <taxon>Fungi</taxon>
        <taxon>Dikarya</taxon>
        <taxon>Ascomycota</taxon>
        <taxon>Taphrinomycotina</taxon>
        <taxon>Pneumocystomycetes</taxon>
        <taxon>Pneumocystaceae</taxon>
        <taxon>Pneumocystis</taxon>
    </lineage>
</organism>
<dbReference type="InterPro" id="IPR042263">
    <property type="entry name" value="DPH1/DPH2_1"/>
</dbReference>
<dbReference type="SFLD" id="SFLDS00032">
    <property type="entry name" value="Radical_SAM_3-amino-3-carboxyp"/>
    <property type="match status" value="1"/>
</dbReference>
<name>A0A0W4ZQ51_PNEJ7</name>
<evidence type="ECO:0000256" key="1">
    <source>
        <dbReference type="ARBA" id="ARBA00001966"/>
    </source>
</evidence>
<dbReference type="GO" id="GO:0046872">
    <property type="term" value="F:metal ion binding"/>
    <property type="evidence" value="ECO:0007669"/>
    <property type="project" value="UniProtKB-KW"/>
</dbReference>
<dbReference type="PANTHER" id="PTHR10762">
    <property type="entry name" value="DIPHTHAMIDE BIOSYNTHESIS PROTEIN"/>
    <property type="match status" value="1"/>
</dbReference>
<reference evidence="12" key="1">
    <citation type="journal article" date="2016" name="Nat. Commun.">
        <title>Genome analysis of three Pneumocystis species reveals adaptation mechanisms to life exclusively in mammalian hosts.</title>
        <authorList>
            <person name="Ma L."/>
            <person name="Chen Z."/>
            <person name="Huang D.W."/>
            <person name="Kutty G."/>
            <person name="Ishihara M."/>
            <person name="Wang H."/>
            <person name="Abouelleil A."/>
            <person name="Bishop L."/>
            <person name="Davey E."/>
            <person name="Deng R."/>
            <person name="Deng X."/>
            <person name="Fan L."/>
            <person name="Fantoni G."/>
            <person name="Fitzgerald M."/>
            <person name="Gogineni E."/>
            <person name="Goldberg J.M."/>
            <person name="Handley G."/>
            <person name="Hu X."/>
            <person name="Huber C."/>
            <person name="Jiao X."/>
            <person name="Jones K."/>
            <person name="Levin J.Z."/>
            <person name="Liu Y."/>
            <person name="Macdonald P."/>
            <person name="Melnikov A."/>
            <person name="Raley C."/>
            <person name="Sassi M."/>
            <person name="Sherman B.T."/>
            <person name="Song X."/>
            <person name="Sykes S."/>
            <person name="Tran B."/>
            <person name="Walsh L."/>
            <person name="Xia Y."/>
            <person name="Yang J."/>
            <person name="Young S."/>
            <person name="Zeng Q."/>
            <person name="Zheng X."/>
            <person name="Stephens R."/>
            <person name="Nusbaum C."/>
            <person name="Birren B.W."/>
            <person name="Azadi P."/>
            <person name="Lempicki R.A."/>
            <person name="Cuomo C.A."/>
            <person name="Kovacs J.A."/>
        </authorList>
    </citation>
    <scope>NUCLEOTIDE SEQUENCE [LARGE SCALE GENOMIC DNA]</scope>
    <source>
        <strain evidence="12">RU7</strain>
    </source>
</reference>
<dbReference type="FunFam" id="3.40.50.11840:FF:000002">
    <property type="entry name" value="2-(3-amino-3-carboxypropyl)histidine synthase subunit 2"/>
    <property type="match status" value="1"/>
</dbReference>
<dbReference type="Gene3D" id="3.40.50.11840">
    <property type="entry name" value="Diphthamide synthesis DPH1/DPH2 domain 1"/>
    <property type="match status" value="1"/>
</dbReference>
<dbReference type="GO" id="GO:0017183">
    <property type="term" value="P:protein histidyl modification to diphthamide"/>
    <property type="evidence" value="ECO:0007669"/>
    <property type="project" value="UniProtKB-UniPathway"/>
</dbReference>
<comment type="function">
    <text evidence="9">Required for the first step of diphthamide biosynthesis, a post-translational modification of histidine which occurs in elongation factor 2. DPH1 and DPH2 transfer a 3-amino-3-carboxypropyl (ACP) group from S-adenosyl-L-methionine (SAM) to a histidine residue, the reaction is assisted by a reduction system comprising DPH3 and a NADH-dependent reductase, predominantly CBR1. Facilitates the reduction of the catalytic iron-sulfur cluster found in the DPH1 subunit.</text>
</comment>
<dbReference type="VEuPathDB" id="FungiDB:T551_01765"/>
<evidence type="ECO:0000313" key="11">
    <source>
        <dbReference type="EMBL" id="KTW30482.1"/>
    </source>
</evidence>
<dbReference type="eggNOG" id="KOG2648">
    <property type="taxonomic scope" value="Eukaryota"/>
</dbReference>
<dbReference type="OrthoDB" id="449241at2759"/>
<evidence type="ECO:0000256" key="10">
    <source>
        <dbReference type="RuleBase" id="RU364133"/>
    </source>
</evidence>
<keyword evidence="5 10" id="KW-0479">Metal-binding</keyword>
<dbReference type="UniPathway" id="UPA00559"/>
<keyword evidence="6 10" id="KW-0408">Iron</keyword>
<evidence type="ECO:0000256" key="4">
    <source>
        <dbReference type="ARBA" id="ARBA00021914"/>
    </source>
</evidence>
<keyword evidence="10" id="KW-0963">Cytoplasm</keyword>
<comment type="subunit">
    <text evidence="8">Component of the 2-(3-amino-3-carboxypropyl)histidine synthase complex composed of DPH1, DPH2, DPH3 and a NADH-dependent reductase, predominantly CBR1.</text>
</comment>
<protein>
    <recommendedName>
        <fullName evidence="4 10">2-(3-amino-3-carboxypropyl)histidine synthase subunit 2</fullName>
    </recommendedName>
</protein>
<evidence type="ECO:0000313" key="12">
    <source>
        <dbReference type="Proteomes" id="UP000053447"/>
    </source>
</evidence>
<evidence type="ECO:0000256" key="3">
    <source>
        <dbReference type="ARBA" id="ARBA00006179"/>
    </source>
</evidence>
<comment type="caution">
    <text evidence="11">The sequence shown here is derived from an EMBL/GenBank/DDBJ whole genome shotgun (WGS) entry which is preliminary data.</text>
</comment>
<dbReference type="SFLD" id="SFLDF00408">
    <property type="entry name" value="Diphthamide_biosynthesis_famil"/>
    <property type="match status" value="1"/>
</dbReference>
<evidence type="ECO:0000256" key="6">
    <source>
        <dbReference type="ARBA" id="ARBA00023004"/>
    </source>
</evidence>
<evidence type="ECO:0000256" key="9">
    <source>
        <dbReference type="ARBA" id="ARBA00054092"/>
    </source>
</evidence>
<dbReference type="NCBIfam" id="TIGR00272">
    <property type="entry name" value="DPH2"/>
    <property type="match status" value="1"/>
</dbReference>
<comment type="subcellular location">
    <subcellularLocation>
        <location evidence="10">Cytoplasm</location>
    </subcellularLocation>
</comment>
<dbReference type="Proteomes" id="UP000053447">
    <property type="component" value="Unassembled WGS sequence"/>
</dbReference>
<dbReference type="PANTHER" id="PTHR10762:SF2">
    <property type="entry name" value="2-(3-AMINO-3-CARBOXYPROPYL)HISTIDINE SYNTHASE SUBUNIT 2"/>
    <property type="match status" value="1"/>
</dbReference>
<dbReference type="FunFam" id="3.40.50.11860:FF:000001">
    <property type="entry name" value="2-(3-amino-3-carboxypropyl)histidine synthase subunit 2"/>
    <property type="match status" value="1"/>
</dbReference>
<dbReference type="InterPro" id="IPR042265">
    <property type="entry name" value="DPH1/DPH2_3"/>
</dbReference>
<evidence type="ECO:0000256" key="7">
    <source>
        <dbReference type="ARBA" id="ARBA00023014"/>
    </source>
</evidence>